<evidence type="ECO:0000256" key="4">
    <source>
        <dbReference type="ARBA" id="ARBA00022989"/>
    </source>
</evidence>
<feature type="transmembrane region" description="Helical" evidence="6">
    <location>
        <begin position="66"/>
        <end position="85"/>
    </location>
</feature>
<evidence type="ECO:0000256" key="2">
    <source>
        <dbReference type="ARBA" id="ARBA00022475"/>
    </source>
</evidence>
<evidence type="ECO:0000256" key="6">
    <source>
        <dbReference type="SAM" id="Phobius"/>
    </source>
</evidence>
<dbReference type="Pfam" id="PF07690">
    <property type="entry name" value="MFS_1"/>
    <property type="match status" value="1"/>
</dbReference>
<evidence type="ECO:0000256" key="3">
    <source>
        <dbReference type="ARBA" id="ARBA00022692"/>
    </source>
</evidence>
<feature type="transmembrane region" description="Helical" evidence="6">
    <location>
        <begin position="92"/>
        <end position="112"/>
    </location>
</feature>
<dbReference type="InterPro" id="IPR036259">
    <property type="entry name" value="MFS_trans_sf"/>
</dbReference>
<organism evidence="7 8">
    <name type="scientific">Bombiscardovia coagulans</name>
    <dbReference type="NCBI Taxonomy" id="686666"/>
    <lineage>
        <taxon>Bacteria</taxon>
        <taxon>Bacillati</taxon>
        <taxon>Actinomycetota</taxon>
        <taxon>Actinomycetes</taxon>
        <taxon>Bifidobacteriales</taxon>
        <taxon>Bifidobacteriaceae</taxon>
        <taxon>Bombiscardovia</taxon>
    </lineage>
</organism>
<dbReference type="InterPro" id="IPR011701">
    <property type="entry name" value="MFS"/>
</dbReference>
<reference evidence="7 8" key="1">
    <citation type="journal article" date="2017" name="BMC Genomics">
        <title>Comparative genomic and phylogenomic analyses of the Bifidobacteriaceae family.</title>
        <authorList>
            <person name="Lugli G.A."/>
            <person name="Milani C."/>
            <person name="Turroni F."/>
            <person name="Duranti S."/>
            <person name="Mancabelli L."/>
            <person name="Mangifesta M."/>
            <person name="Ferrario C."/>
            <person name="Modesto M."/>
            <person name="Mattarelli P."/>
            <person name="Jiri K."/>
            <person name="van Sinderen D."/>
            <person name="Ventura M."/>
        </authorList>
    </citation>
    <scope>NUCLEOTIDE SEQUENCE [LARGE SCALE GENOMIC DNA]</scope>
    <source>
        <strain evidence="7 8">DSM 22924</strain>
    </source>
</reference>
<keyword evidence="3 6" id="KW-0812">Transmembrane</keyword>
<feature type="transmembrane region" description="Helical" evidence="6">
    <location>
        <begin position="388"/>
        <end position="417"/>
    </location>
</feature>
<keyword evidence="2" id="KW-1003">Cell membrane</keyword>
<proteinExistence type="predicted"/>
<dbReference type="EMBL" id="MWWS01000004">
    <property type="protein sequence ID" value="OZG50070.1"/>
    <property type="molecule type" value="Genomic_DNA"/>
</dbReference>
<keyword evidence="4 6" id="KW-1133">Transmembrane helix</keyword>
<accession>A0A261ET88</accession>
<dbReference type="PANTHER" id="PTHR23513">
    <property type="entry name" value="INTEGRAL MEMBRANE EFFLUX PROTEIN-RELATED"/>
    <property type="match status" value="1"/>
</dbReference>
<protein>
    <submittedName>
        <fullName evidence="7">Major Facilitator Superfamily</fullName>
    </submittedName>
</protein>
<keyword evidence="5 6" id="KW-0472">Membrane</keyword>
<feature type="transmembrane region" description="Helical" evidence="6">
    <location>
        <begin position="33"/>
        <end position="54"/>
    </location>
</feature>
<dbReference type="GO" id="GO:0005886">
    <property type="term" value="C:plasma membrane"/>
    <property type="evidence" value="ECO:0007669"/>
    <property type="project" value="UniProtKB-SubCell"/>
</dbReference>
<feature type="transmembrane region" description="Helical" evidence="6">
    <location>
        <begin position="118"/>
        <end position="142"/>
    </location>
</feature>
<dbReference type="PANTHER" id="PTHR23513:SF6">
    <property type="entry name" value="MAJOR FACILITATOR SUPERFAMILY ASSOCIATED DOMAIN-CONTAINING PROTEIN"/>
    <property type="match status" value="1"/>
</dbReference>
<gene>
    <name evidence="7" type="ORF">BOCO_0587</name>
</gene>
<dbReference type="AlphaFoldDB" id="A0A261ET88"/>
<evidence type="ECO:0000256" key="1">
    <source>
        <dbReference type="ARBA" id="ARBA00004651"/>
    </source>
</evidence>
<evidence type="ECO:0000313" key="8">
    <source>
        <dbReference type="Proteomes" id="UP000216004"/>
    </source>
</evidence>
<dbReference type="Gene3D" id="1.20.1250.20">
    <property type="entry name" value="MFS general substrate transporter like domains"/>
    <property type="match status" value="1"/>
</dbReference>
<dbReference type="Proteomes" id="UP000216004">
    <property type="component" value="Unassembled WGS sequence"/>
</dbReference>
<dbReference type="SUPFAM" id="SSF103473">
    <property type="entry name" value="MFS general substrate transporter"/>
    <property type="match status" value="1"/>
</dbReference>
<comment type="subcellular location">
    <subcellularLocation>
        <location evidence="1">Cell membrane</location>
        <topology evidence="1">Multi-pass membrane protein</topology>
    </subcellularLocation>
</comment>
<feature type="transmembrane region" description="Helical" evidence="6">
    <location>
        <begin position="310"/>
        <end position="340"/>
    </location>
</feature>
<sequence length="428" mass="46163">MLADIKHGGCTICIGIGFVMTEDLHKYWARIRIASFISHLGNGVSSALILLYLANRYSVKFVPIPTASMLLATSIGAICASMLISRFGALKVIIFGYGALALDLLSLSMSAYRGADQITIIFLFTLNGFAAGVTMAPVSVMWSHLGTAGDRTKVFATNAMLNRLGIALGSLVGGFLIGLGNYAIGFLIDAISFFGATIAWSSCRQALREVGHNNQNRTHRYWHNWHNCLISTLRSWQVATQYRWLFCYLVAITISAVPLELASSAGVPTILTQMYTQQEAGLWAAIPAWALLAGNIVARLYPHIHYPGLALLLGDCCVSVAFLALSIHLNIAIAVAVFSIGRFSLSIGTPHLQAFIGDHFQAHDQTTMYALLDGSRTFLGPLGLFSGYYLLSITSASSILLCCSVICIVVTAFLAFVPGIMGFTTQNN</sequence>
<evidence type="ECO:0000256" key="5">
    <source>
        <dbReference type="ARBA" id="ARBA00023136"/>
    </source>
</evidence>
<feature type="transmembrane region" description="Helical" evidence="6">
    <location>
        <begin position="281"/>
        <end position="298"/>
    </location>
</feature>
<comment type="caution">
    <text evidence="7">The sequence shown here is derived from an EMBL/GenBank/DDBJ whole genome shotgun (WGS) entry which is preliminary data.</text>
</comment>
<name>A0A261ET88_9BIFI</name>
<feature type="transmembrane region" description="Helical" evidence="6">
    <location>
        <begin position="242"/>
        <end position="261"/>
    </location>
</feature>
<evidence type="ECO:0000313" key="7">
    <source>
        <dbReference type="EMBL" id="OZG50070.1"/>
    </source>
</evidence>
<keyword evidence="8" id="KW-1185">Reference proteome</keyword>
<dbReference type="GO" id="GO:0022857">
    <property type="term" value="F:transmembrane transporter activity"/>
    <property type="evidence" value="ECO:0007669"/>
    <property type="project" value="InterPro"/>
</dbReference>